<dbReference type="Proteomes" id="UP001140502">
    <property type="component" value="Unassembled WGS sequence"/>
</dbReference>
<evidence type="ECO:0000313" key="1">
    <source>
        <dbReference type="EMBL" id="KAJ4327374.1"/>
    </source>
</evidence>
<sequence>MADATPSGPLAGLDDIDWANLQHAYGSAEDVPGLLKALRVHDKEELDQVYFALSSNILHQGSRYQATSYAVPFLYALLDTKDTPRREELLYYLVNVALGHPSNFVPLGVDIVTWRSIVAETQQPNYAQDEERKKDEYIAAATDDQDRERREGEFMFTLSPEKMTARKLYELRAYDAVGAGLSSVYKCLKDGNADLRAVAAFCLGFFPEDKVRIEGQLLALLGHEDDVAVRGTAFISLALLQAPSTGTLERTEVAQYLETCYTKEHNDEASKWSSAIGLAILRVYEPEVVNTILQAITDDDFLRILQHDHCKRFPFAYPDLPSLAASVLKVKGSHFPQVTRTTLAQLESSKGQTTWYLTELVLESAFDGKPLSNTRPLGLTTPLEDVTDTNNVPPFSELTQLQQETLRALVRVNQSNWRLVNFVRILREWGVPSTKEALDAYVDGKESETKMSS</sequence>
<dbReference type="SUPFAM" id="SSF48371">
    <property type="entry name" value="ARM repeat"/>
    <property type="match status" value="1"/>
</dbReference>
<reference evidence="1" key="1">
    <citation type="submission" date="2022-10" db="EMBL/GenBank/DDBJ databases">
        <title>Tapping the CABI collections for fungal endophytes: first genome assemblies for Collariella, Neodidymelliopsis, Ascochyta clinopodiicola, Didymella pomorum, Didymosphaeria variabile, Neocosmospora piperis and Neocucurbitaria cava.</title>
        <authorList>
            <person name="Hill R."/>
        </authorList>
    </citation>
    <scope>NUCLEOTIDE SEQUENCE</scope>
    <source>
        <strain evidence="1">IMI 366586</strain>
    </source>
</reference>
<proteinExistence type="predicted"/>
<organism evidence="1 2">
    <name type="scientific">Fusarium piperis</name>
    <dbReference type="NCBI Taxonomy" id="1435070"/>
    <lineage>
        <taxon>Eukaryota</taxon>
        <taxon>Fungi</taxon>
        <taxon>Dikarya</taxon>
        <taxon>Ascomycota</taxon>
        <taxon>Pezizomycotina</taxon>
        <taxon>Sordariomycetes</taxon>
        <taxon>Hypocreomycetidae</taxon>
        <taxon>Hypocreales</taxon>
        <taxon>Nectriaceae</taxon>
        <taxon>Fusarium</taxon>
        <taxon>Fusarium solani species complex</taxon>
    </lineage>
</organism>
<gene>
    <name evidence="1" type="ORF">N0V84_002145</name>
</gene>
<evidence type="ECO:0000313" key="2">
    <source>
        <dbReference type="Proteomes" id="UP001140502"/>
    </source>
</evidence>
<dbReference type="Gene3D" id="1.25.10.10">
    <property type="entry name" value="Leucine-rich Repeat Variant"/>
    <property type="match status" value="1"/>
</dbReference>
<name>A0A9W8WK19_9HYPO</name>
<protein>
    <submittedName>
        <fullName evidence="1">Uncharacterized protein</fullName>
    </submittedName>
</protein>
<dbReference type="InterPro" id="IPR011989">
    <property type="entry name" value="ARM-like"/>
</dbReference>
<dbReference type="EMBL" id="JAPEUR010000025">
    <property type="protein sequence ID" value="KAJ4327374.1"/>
    <property type="molecule type" value="Genomic_DNA"/>
</dbReference>
<dbReference type="OrthoDB" id="515401at2759"/>
<comment type="caution">
    <text evidence="1">The sequence shown here is derived from an EMBL/GenBank/DDBJ whole genome shotgun (WGS) entry which is preliminary data.</text>
</comment>
<accession>A0A9W8WK19</accession>
<keyword evidence="2" id="KW-1185">Reference proteome</keyword>
<dbReference type="InterPro" id="IPR016024">
    <property type="entry name" value="ARM-type_fold"/>
</dbReference>
<dbReference type="AlphaFoldDB" id="A0A9W8WK19"/>